<keyword evidence="1" id="KW-0472">Membrane</keyword>
<gene>
    <name evidence="3" type="ORF">EDS130_LOCUS37080</name>
</gene>
<comment type="caution">
    <text evidence="3">The sequence shown here is derived from an EMBL/GenBank/DDBJ whole genome shotgun (WGS) entry which is preliminary data.</text>
</comment>
<feature type="domain" description="HAT C-terminal dimerisation" evidence="2">
    <location>
        <begin position="335"/>
        <end position="405"/>
    </location>
</feature>
<keyword evidence="1" id="KW-0812">Transmembrane</keyword>
<dbReference type="EMBL" id="CAJNOJ010000358">
    <property type="protein sequence ID" value="CAF1415778.1"/>
    <property type="molecule type" value="Genomic_DNA"/>
</dbReference>
<evidence type="ECO:0000313" key="4">
    <source>
        <dbReference type="Proteomes" id="UP000663852"/>
    </source>
</evidence>
<evidence type="ECO:0000256" key="1">
    <source>
        <dbReference type="SAM" id="Phobius"/>
    </source>
</evidence>
<dbReference type="InterPro" id="IPR008906">
    <property type="entry name" value="HATC_C_dom"/>
</dbReference>
<feature type="transmembrane region" description="Helical" evidence="1">
    <location>
        <begin position="350"/>
        <end position="371"/>
    </location>
</feature>
<dbReference type="SUPFAM" id="SSF53098">
    <property type="entry name" value="Ribonuclease H-like"/>
    <property type="match status" value="1"/>
</dbReference>
<dbReference type="InterPro" id="IPR052958">
    <property type="entry name" value="IFN-induced_PKR_regulator"/>
</dbReference>
<sequence>MCFDGAAVMSGRHAGVQTILRENYMTRAIYIHCFVHKLNLVICDVSKVVPYLSEFYSIVSKIYTYFNASSVTNECFKNIQQQLLTENNNIPTSLKKWSNIRWDSRWSSVNALIGNYKSLLLSLEELENENDERSVDARGLLLALKVPKFIVTLFIVHKIFGIIRILSDQLKAKTMDFHKAQCLIKSVINQIADLRDEHAFSFIYQQITTFCTEHHIDLSSTPRPIRNKKVSSRFKDVIINSTIGQRDYLNNEDDYRENLFHLTIDAVLIELNDRFSVHNLAVLAGMSALCPDSDTFLQINILKAFAVQMKADFSSLSNEMQVIKPMIKDTNTKLENIIDFYSYLLPLKQAFPIIISLIIAAMTIPVSSTTCERTFSKMKLIKTITRNTMSDNRLSDLCVLAVERDFVVDFEKLIDDFADLHKNSRILLK</sequence>
<dbReference type="AlphaFoldDB" id="A0A815MFK1"/>
<reference evidence="3" key="1">
    <citation type="submission" date="2021-02" db="EMBL/GenBank/DDBJ databases">
        <authorList>
            <person name="Nowell W R."/>
        </authorList>
    </citation>
    <scope>NUCLEOTIDE SEQUENCE</scope>
</reference>
<evidence type="ECO:0000259" key="2">
    <source>
        <dbReference type="Pfam" id="PF05699"/>
    </source>
</evidence>
<accession>A0A815MFK1</accession>
<dbReference type="PANTHER" id="PTHR46289:SF14">
    <property type="entry name" value="DUF4371 DOMAIN-CONTAINING PROTEIN"/>
    <property type="match status" value="1"/>
</dbReference>
<dbReference type="PANTHER" id="PTHR46289">
    <property type="entry name" value="52 KDA REPRESSOR OF THE INHIBITOR OF THE PROTEIN KINASE-LIKE PROTEIN-RELATED"/>
    <property type="match status" value="1"/>
</dbReference>
<dbReference type="OrthoDB" id="1739706at2759"/>
<dbReference type="Pfam" id="PF05699">
    <property type="entry name" value="Dimer_Tnp_hAT"/>
    <property type="match status" value="1"/>
</dbReference>
<name>A0A815MFK1_ADIRI</name>
<dbReference type="InterPro" id="IPR012337">
    <property type="entry name" value="RNaseH-like_sf"/>
</dbReference>
<dbReference type="Proteomes" id="UP000663852">
    <property type="component" value="Unassembled WGS sequence"/>
</dbReference>
<keyword evidence="1" id="KW-1133">Transmembrane helix</keyword>
<dbReference type="GO" id="GO:0046983">
    <property type="term" value="F:protein dimerization activity"/>
    <property type="evidence" value="ECO:0007669"/>
    <property type="project" value="InterPro"/>
</dbReference>
<organism evidence="3 4">
    <name type="scientific">Adineta ricciae</name>
    <name type="common">Rotifer</name>
    <dbReference type="NCBI Taxonomy" id="249248"/>
    <lineage>
        <taxon>Eukaryota</taxon>
        <taxon>Metazoa</taxon>
        <taxon>Spiralia</taxon>
        <taxon>Gnathifera</taxon>
        <taxon>Rotifera</taxon>
        <taxon>Eurotatoria</taxon>
        <taxon>Bdelloidea</taxon>
        <taxon>Adinetida</taxon>
        <taxon>Adinetidae</taxon>
        <taxon>Adineta</taxon>
    </lineage>
</organism>
<protein>
    <recommendedName>
        <fullName evidence="2">HAT C-terminal dimerisation domain-containing protein</fullName>
    </recommendedName>
</protein>
<proteinExistence type="predicted"/>
<evidence type="ECO:0000313" key="3">
    <source>
        <dbReference type="EMBL" id="CAF1415778.1"/>
    </source>
</evidence>